<evidence type="ECO:0000313" key="2">
    <source>
        <dbReference type="Proteomes" id="UP000192934"/>
    </source>
</evidence>
<dbReference type="GO" id="GO:0016787">
    <property type="term" value="F:hydrolase activity"/>
    <property type="evidence" value="ECO:0007669"/>
    <property type="project" value="UniProtKB-KW"/>
</dbReference>
<dbReference type="Gene3D" id="3.60.20.10">
    <property type="entry name" value="Glutamine Phosphoribosylpyrophosphate, subunit 1, domain 1"/>
    <property type="match status" value="1"/>
</dbReference>
<dbReference type="STRING" id="941907.SAMN06295910_0143"/>
<dbReference type="Proteomes" id="UP000192934">
    <property type="component" value="Chromosome I"/>
</dbReference>
<dbReference type="SUPFAM" id="SSF56235">
    <property type="entry name" value="N-terminal nucleophile aminohydrolases (Ntn hydrolases)"/>
    <property type="match status" value="1"/>
</dbReference>
<dbReference type="RefSeq" id="WP_085217064.1">
    <property type="nucleotide sequence ID" value="NZ_LT840185.1"/>
</dbReference>
<organism evidence="1 2">
    <name type="scientific">Allosphingosinicella indica</name>
    <dbReference type="NCBI Taxonomy" id="941907"/>
    <lineage>
        <taxon>Bacteria</taxon>
        <taxon>Pseudomonadati</taxon>
        <taxon>Pseudomonadota</taxon>
        <taxon>Alphaproteobacteria</taxon>
        <taxon>Sphingomonadales</taxon>
        <taxon>Sphingomonadaceae</taxon>
        <taxon>Allosphingosinicella</taxon>
    </lineage>
</organism>
<dbReference type="OrthoDB" id="9790012at2"/>
<gene>
    <name evidence="1" type="ORF">SAMN06295910_0143</name>
</gene>
<dbReference type="AlphaFoldDB" id="A0A1X7FYJ8"/>
<accession>A0A1X7FYJ8</accession>
<keyword evidence="1" id="KW-0378">Hydrolase</keyword>
<dbReference type="InterPro" id="IPR010430">
    <property type="entry name" value="DUF1028"/>
</dbReference>
<keyword evidence="2" id="KW-1185">Reference proteome</keyword>
<protein>
    <submittedName>
        <fullName evidence="1">Uncharacterized conserved protein, Ntn-hydrolase superfamily</fullName>
    </submittedName>
</protein>
<sequence length="224" mass="24086">MTFSIVAKCPQTGQIGIGAATAVPAVGKLLTHASAGVGAVATQAKLNPYLGIDGLRLLQQGRSATEVRDILARDDPRAQHRQFAILDRDGSTAVWTGEACISWAGARSSENLSVQGNRLAGPHVVDAAWHCFRASSGKPIDERLMEALEAADRAGGDKHGEHSATIYIVDKEEYPLWDIRVDAHDQPFAELRRLHDIFSRSVIPEILSMPTRACPGGEEAEDDA</sequence>
<dbReference type="PANTHER" id="PTHR39328:SF1">
    <property type="entry name" value="BLL2871 PROTEIN"/>
    <property type="match status" value="1"/>
</dbReference>
<name>A0A1X7FYJ8_9SPHN</name>
<proteinExistence type="predicted"/>
<dbReference type="Pfam" id="PF06267">
    <property type="entry name" value="DUF1028"/>
    <property type="match status" value="1"/>
</dbReference>
<dbReference type="EMBL" id="LT840185">
    <property type="protein sequence ID" value="SMF61144.1"/>
    <property type="molecule type" value="Genomic_DNA"/>
</dbReference>
<dbReference type="InterPro" id="IPR029055">
    <property type="entry name" value="Ntn_hydrolases_N"/>
</dbReference>
<evidence type="ECO:0000313" key="1">
    <source>
        <dbReference type="EMBL" id="SMF61144.1"/>
    </source>
</evidence>
<reference evidence="2" key="1">
    <citation type="submission" date="2017-04" db="EMBL/GenBank/DDBJ databases">
        <authorList>
            <person name="Varghese N."/>
            <person name="Submissions S."/>
        </authorList>
    </citation>
    <scope>NUCLEOTIDE SEQUENCE [LARGE SCALE GENOMIC DNA]</scope>
    <source>
        <strain evidence="2">Dd16</strain>
    </source>
</reference>
<dbReference type="PANTHER" id="PTHR39328">
    <property type="entry name" value="BLL2871 PROTEIN"/>
    <property type="match status" value="1"/>
</dbReference>